<dbReference type="Proteomes" id="UP000008549">
    <property type="component" value="Unassembled WGS sequence"/>
</dbReference>
<dbReference type="GeneID" id="8581350"/>
<dbReference type="RefSeq" id="XP_045092528.1">
    <property type="nucleotide sequence ID" value="XM_045244524.1"/>
</dbReference>
<dbReference type="EMBL" id="HE600906">
    <property type="protein sequence ID" value="CAP24744.2"/>
    <property type="molecule type" value="Genomic_DNA"/>
</dbReference>
<evidence type="ECO:0000313" key="2">
    <source>
        <dbReference type="EMBL" id="CAP24744.2"/>
    </source>
</evidence>
<keyword evidence="1" id="KW-0732">Signal</keyword>
<dbReference type="AlphaFoldDB" id="A8WVT1"/>
<reference evidence="2 3" key="1">
    <citation type="journal article" date="2003" name="PLoS Biol.">
        <title>The genome sequence of Caenorhabditis briggsae: a platform for comparative genomics.</title>
        <authorList>
            <person name="Stein L.D."/>
            <person name="Bao Z."/>
            <person name="Blasiar D."/>
            <person name="Blumenthal T."/>
            <person name="Brent M.R."/>
            <person name="Chen N."/>
            <person name="Chinwalla A."/>
            <person name="Clarke L."/>
            <person name="Clee C."/>
            <person name="Coghlan A."/>
            <person name="Coulson A."/>
            <person name="D'Eustachio P."/>
            <person name="Fitch D.H."/>
            <person name="Fulton L.A."/>
            <person name="Fulton R.E."/>
            <person name="Griffiths-Jones S."/>
            <person name="Harris T.W."/>
            <person name="Hillier L.W."/>
            <person name="Kamath R."/>
            <person name="Kuwabara P.E."/>
            <person name="Mardis E.R."/>
            <person name="Marra M.A."/>
            <person name="Miner T.L."/>
            <person name="Minx P."/>
            <person name="Mullikin J.C."/>
            <person name="Plumb R.W."/>
            <person name="Rogers J."/>
            <person name="Schein J.E."/>
            <person name="Sohrmann M."/>
            <person name="Spieth J."/>
            <person name="Stajich J.E."/>
            <person name="Wei C."/>
            <person name="Willey D."/>
            <person name="Wilson R.K."/>
            <person name="Durbin R."/>
            <person name="Waterston R.H."/>
        </authorList>
    </citation>
    <scope>NUCLEOTIDE SEQUENCE [LARGE SCALE GENOMIC DNA]</scope>
    <source>
        <strain evidence="2 3">AF16</strain>
    </source>
</reference>
<proteinExistence type="predicted"/>
<dbReference type="InParanoid" id="A8WVT1"/>
<dbReference type="KEGG" id="cbr:CBG_03936"/>
<dbReference type="HOGENOM" id="CLU_564106_0_0_1"/>
<evidence type="ECO:0000256" key="1">
    <source>
        <dbReference type="SAM" id="SignalP"/>
    </source>
</evidence>
<organism evidence="2 3">
    <name type="scientific">Caenorhabditis briggsae</name>
    <dbReference type="NCBI Taxonomy" id="6238"/>
    <lineage>
        <taxon>Eukaryota</taxon>
        <taxon>Metazoa</taxon>
        <taxon>Ecdysozoa</taxon>
        <taxon>Nematoda</taxon>
        <taxon>Chromadorea</taxon>
        <taxon>Rhabditida</taxon>
        <taxon>Rhabditina</taxon>
        <taxon>Rhabditomorpha</taxon>
        <taxon>Rhabditoidea</taxon>
        <taxon>Rhabditidae</taxon>
        <taxon>Peloderinae</taxon>
        <taxon>Caenorhabditis</taxon>
    </lineage>
</organism>
<reference evidence="2 3" key="2">
    <citation type="journal article" date="2011" name="PLoS Genet.">
        <title>Caenorhabditis briggsae recombinant inbred line genotypes reveal inter-strain incompatibility and the evolution of recombination.</title>
        <authorList>
            <person name="Ross J.A."/>
            <person name="Koboldt D.C."/>
            <person name="Staisch J.E."/>
            <person name="Chamberlin H.M."/>
            <person name="Gupta B.P."/>
            <person name="Miller R.D."/>
            <person name="Baird S.E."/>
            <person name="Haag E.S."/>
        </authorList>
    </citation>
    <scope>NUCLEOTIDE SEQUENCE [LARGE SCALE GENOMIC DNA]</scope>
    <source>
        <strain evidence="2 3">AF16</strain>
    </source>
</reference>
<sequence length="484" mass="55186">MKVLKLLFLGSLCRLSASSSTPSNATSEDSVFLRIDTSLDAHSRLEAALNTLAELINPTKPNSELGKYFLLDDSIISELTNVDGTHADRIVKELTDLKYNLTAFNEKSKQFKMFEKLHQLINTTVIPGKSEKDEVEAIIGGWDKFDVLEFNLLKFHGSNLKNLEHSKDGAIAESRVRGAAARRFQQFWRRSRREYHGWTSTSYGDFRRFRNFDFQPEAAINGAKVIKTLEGAIVYEIRNKTTGEYKVDKGKFDKVMDERFNGPNCAFSNAHVFKFVDSHPKSSPDFTDFAHVCSKLAASVKTGTSKVEGLKTKLSSLKEGPYTKYVMEFSEYNVTQKFQSASILFKLFDRVIQASAGFDTFFKQGDLMNIEFQNLRYDDPNRRGWVEKMKILESVKSKFFDMKNQILKGREFYTPVSIENLMSLRWLVENLADISNPALQISQWSDFVLEIKNSSINLTAVDGFVASLNPIFDLNLLMQIIKHF</sequence>
<protein>
    <submittedName>
        <fullName evidence="2">Protein CBG03936</fullName>
    </submittedName>
</protein>
<gene>
    <name evidence="2" type="ORF">CBG03936</name>
    <name evidence="2" type="ORF">CBG_03936</name>
</gene>
<keyword evidence="3" id="KW-1185">Reference proteome</keyword>
<dbReference type="eggNOG" id="ENOG502THQY">
    <property type="taxonomic scope" value="Eukaryota"/>
</dbReference>
<feature type="chain" id="PRO_5002732388" evidence="1">
    <location>
        <begin position="19"/>
        <end position="484"/>
    </location>
</feature>
<feature type="signal peptide" evidence="1">
    <location>
        <begin position="1"/>
        <end position="18"/>
    </location>
</feature>
<accession>A8WVT1</accession>
<name>A8WVT1_CAEBR</name>
<evidence type="ECO:0000313" key="3">
    <source>
        <dbReference type="Proteomes" id="UP000008549"/>
    </source>
</evidence>
<dbReference type="FunCoup" id="A8WVT1">
    <property type="interactions" value="774"/>
</dbReference>
<dbReference type="CTD" id="8581350"/>